<keyword evidence="4" id="KW-0503">Monooxygenase</keyword>
<keyword evidence="3" id="KW-0560">Oxidoreductase</keyword>
<dbReference type="GO" id="GO:0046306">
    <property type="term" value="P:alkanesulfonate catabolic process"/>
    <property type="evidence" value="ECO:0007669"/>
    <property type="project" value="TreeGrafter"/>
</dbReference>
<feature type="domain" description="Luciferase-like" evidence="5">
    <location>
        <begin position="9"/>
        <end position="250"/>
    </location>
</feature>
<dbReference type="PANTHER" id="PTHR42847">
    <property type="entry name" value="ALKANESULFONATE MONOOXYGENASE"/>
    <property type="match status" value="1"/>
</dbReference>
<dbReference type="RefSeq" id="WP_165254418.1">
    <property type="nucleotide sequence ID" value="NZ_JAAKZY010000004.1"/>
</dbReference>
<dbReference type="AlphaFoldDB" id="A0A6G4UXT3"/>
<evidence type="ECO:0000313" key="6">
    <source>
        <dbReference type="EMBL" id="NGO06497.1"/>
    </source>
</evidence>
<evidence type="ECO:0000256" key="1">
    <source>
        <dbReference type="ARBA" id="ARBA00022630"/>
    </source>
</evidence>
<dbReference type="Proteomes" id="UP000472335">
    <property type="component" value="Unassembled WGS sequence"/>
</dbReference>
<organism evidence="6 7">
    <name type="scientific">Streptomyces scabichelini</name>
    <dbReference type="NCBI Taxonomy" id="2711217"/>
    <lineage>
        <taxon>Bacteria</taxon>
        <taxon>Bacillati</taxon>
        <taxon>Actinomycetota</taxon>
        <taxon>Actinomycetes</taxon>
        <taxon>Kitasatosporales</taxon>
        <taxon>Streptomycetaceae</taxon>
        <taxon>Streptomyces</taxon>
    </lineage>
</organism>
<evidence type="ECO:0000256" key="4">
    <source>
        <dbReference type="ARBA" id="ARBA00023033"/>
    </source>
</evidence>
<dbReference type="InterPro" id="IPR019921">
    <property type="entry name" value="Lucif-like_OxRdtase_Rv2161c"/>
</dbReference>
<dbReference type="InterPro" id="IPR011251">
    <property type="entry name" value="Luciferase-like_dom"/>
</dbReference>
<reference evidence="6 7" key="1">
    <citation type="submission" date="2020-02" db="EMBL/GenBank/DDBJ databases">
        <title>Whole-genome analyses of novel actinobacteria.</title>
        <authorList>
            <person name="Sahin N."/>
            <person name="Gencbay T."/>
        </authorList>
    </citation>
    <scope>NUCLEOTIDE SEQUENCE [LARGE SCALE GENOMIC DNA]</scope>
    <source>
        <strain evidence="6 7">HC44</strain>
    </source>
</reference>
<dbReference type="NCBIfam" id="TIGR03619">
    <property type="entry name" value="F420_Rv2161c"/>
    <property type="match status" value="1"/>
</dbReference>
<dbReference type="GO" id="GO:0008726">
    <property type="term" value="F:alkanesulfonate monooxygenase activity"/>
    <property type="evidence" value="ECO:0007669"/>
    <property type="project" value="TreeGrafter"/>
</dbReference>
<evidence type="ECO:0000313" key="7">
    <source>
        <dbReference type="Proteomes" id="UP000472335"/>
    </source>
</evidence>
<dbReference type="InterPro" id="IPR050172">
    <property type="entry name" value="SsuD_RutA_monooxygenase"/>
</dbReference>
<evidence type="ECO:0000256" key="3">
    <source>
        <dbReference type="ARBA" id="ARBA00023002"/>
    </source>
</evidence>
<dbReference type="Pfam" id="PF00296">
    <property type="entry name" value="Bac_luciferase"/>
    <property type="match status" value="1"/>
</dbReference>
<evidence type="ECO:0000259" key="5">
    <source>
        <dbReference type="Pfam" id="PF00296"/>
    </source>
</evidence>
<proteinExistence type="predicted"/>
<accession>A0A6G4UXT3</accession>
<name>A0A6G4UXT3_9ACTN</name>
<keyword evidence="1" id="KW-0285">Flavoprotein</keyword>
<comment type="caution">
    <text evidence="6">The sequence shown here is derived from an EMBL/GenBank/DDBJ whole genome shotgun (WGS) entry which is preliminary data.</text>
</comment>
<keyword evidence="2" id="KW-0288">FMN</keyword>
<evidence type="ECO:0000256" key="2">
    <source>
        <dbReference type="ARBA" id="ARBA00022643"/>
    </source>
</evidence>
<dbReference type="SUPFAM" id="SSF51679">
    <property type="entry name" value="Bacterial luciferase-like"/>
    <property type="match status" value="1"/>
</dbReference>
<sequence>MELGVFGLNAKATLDPAVTARLARRAEELGYGSWWAGEHVVLPSPRSPDSPMEPTDPILDPLTHLAYVAAVTERLELGTGIVILPQRNPVVLAKQAASLDVLSGGRLLLGVAAGFLEPEMTAVGVPLKDRGRRTDEYIDAMTALWTEERPVFEGRYAAFRDVDAHPRPARPGGPRILVGGHSPAAFRRAVARGHGWIGNGSSPEDLAAHLAGLKQAAADVERPPRLGRLEITFMQVNPVTVDAPAARRYAALGVDRLLVYPLPLENPADVLAYLEEHARLPR</sequence>
<dbReference type="InterPro" id="IPR036661">
    <property type="entry name" value="Luciferase-like_sf"/>
</dbReference>
<dbReference type="Gene3D" id="3.20.20.30">
    <property type="entry name" value="Luciferase-like domain"/>
    <property type="match status" value="1"/>
</dbReference>
<protein>
    <submittedName>
        <fullName evidence="6">LLM class F420-dependent oxidoreductase</fullName>
    </submittedName>
</protein>
<dbReference type="PANTHER" id="PTHR42847:SF4">
    <property type="entry name" value="ALKANESULFONATE MONOOXYGENASE-RELATED"/>
    <property type="match status" value="1"/>
</dbReference>
<keyword evidence="7" id="KW-1185">Reference proteome</keyword>
<gene>
    <name evidence="6" type="ORF">G5C60_02100</name>
</gene>
<dbReference type="EMBL" id="JAAKZY010000004">
    <property type="protein sequence ID" value="NGO06497.1"/>
    <property type="molecule type" value="Genomic_DNA"/>
</dbReference>